<proteinExistence type="predicted"/>
<reference key="2">
    <citation type="submission" date="2011-10" db="EMBL/GenBank/DDBJ databases">
        <title>The genome and transcriptome sequence of Clonorchis sinensis provide insights into the carcinogenic liver fluke.</title>
        <authorList>
            <person name="Wang X."/>
            <person name="Huang Y."/>
            <person name="Chen W."/>
            <person name="Liu H."/>
            <person name="Guo L."/>
            <person name="Chen Y."/>
            <person name="Luo F."/>
            <person name="Zhou W."/>
            <person name="Sun J."/>
            <person name="Mao Q."/>
            <person name="Liang P."/>
            <person name="Zhou C."/>
            <person name="Tian Y."/>
            <person name="Men J."/>
            <person name="Lv X."/>
            <person name="Huang L."/>
            <person name="Zhou J."/>
            <person name="Hu Y."/>
            <person name="Li R."/>
            <person name="Zhang F."/>
            <person name="Lei H."/>
            <person name="Li X."/>
            <person name="Hu X."/>
            <person name="Liang C."/>
            <person name="Xu J."/>
            <person name="Wu Z."/>
            <person name="Yu X."/>
        </authorList>
    </citation>
    <scope>NUCLEOTIDE SEQUENCE</scope>
    <source>
        <strain>Henan</strain>
    </source>
</reference>
<protein>
    <submittedName>
        <fullName evidence="1">Uncharacterized protein</fullName>
    </submittedName>
</protein>
<keyword evidence="2" id="KW-1185">Reference proteome</keyword>
<dbReference type="Proteomes" id="UP000008909">
    <property type="component" value="Unassembled WGS sequence"/>
</dbReference>
<dbReference type="AlphaFoldDB" id="G7YPQ9"/>
<sequence>MPSYPTVYLAIERGVGATENVLGRCVVVLQFSVIATLGSPKGIRFRHYFIHLCKRSFANGLVSHRYSRYTVTYTIRTDATLSNKGSRARIERRTTDVAKGSERCKSELAKLNEKWEKFDAEAGGRVAGTVLLNGDRTRSWIRRVVGDRNRINLITTKARIQLERGRSAIFVYAHAPTIVYPEVEQSQTYTQLSNAIQSSYTSGHLILTGELGILVG</sequence>
<accession>G7YPQ9</accession>
<reference evidence="1" key="1">
    <citation type="journal article" date="2011" name="Genome Biol.">
        <title>The draft genome of the carcinogenic human liver fluke Clonorchis sinensis.</title>
        <authorList>
            <person name="Wang X."/>
            <person name="Chen W."/>
            <person name="Huang Y."/>
            <person name="Sun J."/>
            <person name="Men J."/>
            <person name="Liu H."/>
            <person name="Luo F."/>
            <person name="Guo L."/>
            <person name="Lv X."/>
            <person name="Deng C."/>
            <person name="Zhou C."/>
            <person name="Fan Y."/>
            <person name="Li X."/>
            <person name="Huang L."/>
            <person name="Hu Y."/>
            <person name="Liang C."/>
            <person name="Hu X."/>
            <person name="Xu J."/>
            <person name="Yu X."/>
        </authorList>
    </citation>
    <scope>NUCLEOTIDE SEQUENCE [LARGE SCALE GENOMIC DNA]</scope>
    <source>
        <strain evidence="1">Henan</strain>
    </source>
</reference>
<dbReference type="EMBL" id="DF143941">
    <property type="protein sequence ID" value="GAA54940.1"/>
    <property type="molecule type" value="Genomic_DNA"/>
</dbReference>
<organism evidence="1 2">
    <name type="scientific">Clonorchis sinensis</name>
    <name type="common">Chinese liver fluke</name>
    <dbReference type="NCBI Taxonomy" id="79923"/>
    <lineage>
        <taxon>Eukaryota</taxon>
        <taxon>Metazoa</taxon>
        <taxon>Spiralia</taxon>
        <taxon>Lophotrochozoa</taxon>
        <taxon>Platyhelminthes</taxon>
        <taxon>Trematoda</taxon>
        <taxon>Digenea</taxon>
        <taxon>Opisthorchiida</taxon>
        <taxon>Opisthorchiata</taxon>
        <taxon>Opisthorchiidae</taxon>
        <taxon>Clonorchis</taxon>
    </lineage>
</organism>
<gene>
    <name evidence="1" type="ORF">CLF_106164</name>
</gene>
<evidence type="ECO:0000313" key="1">
    <source>
        <dbReference type="EMBL" id="GAA54940.1"/>
    </source>
</evidence>
<evidence type="ECO:0000313" key="2">
    <source>
        <dbReference type="Proteomes" id="UP000008909"/>
    </source>
</evidence>
<name>G7YPQ9_CLOSI</name>